<dbReference type="CDD" id="cd07302">
    <property type="entry name" value="CHD"/>
    <property type="match status" value="1"/>
</dbReference>
<evidence type="ECO:0000259" key="3">
    <source>
        <dbReference type="PROSITE" id="PS50125"/>
    </source>
</evidence>
<proteinExistence type="inferred from homology"/>
<dbReference type="SUPFAM" id="SSF52540">
    <property type="entry name" value="P-loop containing nucleoside triphosphate hydrolases"/>
    <property type="match status" value="1"/>
</dbReference>
<dbReference type="STRING" id="477641.MODMU_2718"/>
<keyword evidence="4" id="KW-0456">Lyase</keyword>
<dbReference type="Gene3D" id="3.30.70.1230">
    <property type="entry name" value="Nucleotide cyclase"/>
    <property type="match status" value="1"/>
</dbReference>
<dbReference type="eggNOG" id="COG2114">
    <property type="taxonomic scope" value="Bacteria"/>
</dbReference>
<accession>I4EXN4</accession>
<evidence type="ECO:0000256" key="2">
    <source>
        <dbReference type="SAM" id="MobiDB-lite"/>
    </source>
</evidence>
<dbReference type="PANTHER" id="PTHR43081:SF1">
    <property type="entry name" value="ADENYLATE CYCLASE, TERMINAL-DIFFERENTIATION SPECIFIC"/>
    <property type="match status" value="1"/>
</dbReference>
<dbReference type="InterPro" id="IPR027417">
    <property type="entry name" value="P-loop_NTPase"/>
</dbReference>
<name>I4EXN4_MODI5</name>
<feature type="region of interest" description="Disordered" evidence="2">
    <location>
        <begin position="350"/>
        <end position="428"/>
    </location>
</feature>
<dbReference type="GO" id="GO:0009190">
    <property type="term" value="P:cyclic nucleotide biosynthetic process"/>
    <property type="evidence" value="ECO:0007669"/>
    <property type="project" value="InterPro"/>
</dbReference>
<dbReference type="AlphaFoldDB" id="I4EXN4"/>
<dbReference type="SMART" id="SM00044">
    <property type="entry name" value="CYCc"/>
    <property type="match status" value="1"/>
</dbReference>
<dbReference type="Gene3D" id="3.40.50.300">
    <property type="entry name" value="P-loop containing nucleotide triphosphate hydrolases"/>
    <property type="match status" value="1"/>
</dbReference>
<dbReference type="SUPFAM" id="SSF55073">
    <property type="entry name" value="Nucleotide cyclase"/>
    <property type="match status" value="1"/>
</dbReference>
<dbReference type="EMBL" id="FO203431">
    <property type="protein sequence ID" value="CCH88147.1"/>
    <property type="molecule type" value="Genomic_DNA"/>
</dbReference>
<dbReference type="KEGG" id="mmar:MODMU_2718"/>
<evidence type="ECO:0000256" key="1">
    <source>
        <dbReference type="ARBA" id="ARBA00005381"/>
    </source>
</evidence>
<dbReference type="InterPro" id="IPR029787">
    <property type="entry name" value="Nucleotide_cyclase"/>
</dbReference>
<dbReference type="GO" id="GO:0035556">
    <property type="term" value="P:intracellular signal transduction"/>
    <property type="evidence" value="ECO:0007669"/>
    <property type="project" value="InterPro"/>
</dbReference>
<reference evidence="4 5" key="1">
    <citation type="journal article" date="2012" name="J. Bacteriol.">
        <title>Genome Sequence of Radiation-Resistant Modestobacter marinus Strain BC501, a Representative Actinobacterium That Thrives on Calcareous Stone Surfaces.</title>
        <authorList>
            <person name="Normand P."/>
            <person name="Gury J."/>
            <person name="Pujic P."/>
            <person name="Chouaia B."/>
            <person name="Crotti E."/>
            <person name="Brusetti L."/>
            <person name="Daffonchio D."/>
            <person name="Vacherie B."/>
            <person name="Barbe V."/>
            <person name="Medigue C."/>
            <person name="Calteau A."/>
            <person name="Ghodhbane-Gtari F."/>
            <person name="Essoussi I."/>
            <person name="Nouioui I."/>
            <person name="Abbassi-Ghozzi I."/>
            <person name="Gtari M."/>
        </authorList>
    </citation>
    <scope>NUCLEOTIDE SEQUENCE [LARGE SCALE GENOMIC DNA]</scope>
    <source>
        <strain evidence="5">BC 501</strain>
    </source>
</reference>
<dbReference type="Pfam" id="PF00211">
    <property type="entry name" value="Guanylate_cyc"/>
    <property type="match status" value="1"/>
</dbReference>
<evidence type="ECO:0000313" key="5">
    <source>
        <dbReference type="Proteomes" id="UP000006461"/>
    </source>
</evidence>
<sequence length="428" mass="44865">MARNVTTGAGQQPEDGALPTGTVTFLFTDIAGSTRLLREDRREYAAALADHRTVVRAAVAAHGGREVDTQGDSFMVAFPAATEAVAAAAEAQLSLAAHPWPESARVRVRMGLHSGEATLAGGGYVGLAVHRAARIAAAAAGGQVLLSEATAALVGDEPPSGTAVRSLGRHALKDFPEPAGLYQLDVEGLPTSFPAPATLSQHRRRPLPVPVGEVLGRDEDLPVLEALLTDPGTRLVTVTGPGGVGKTRLALEAARAVAGAFPDGVVFVPLSALTDPSLVLPTVADAVGARATPGWRRWTRSERHSARTGCCWCWTTSSRWWRPPATSRPCWRRCRPSSCWSPAGRRCASGPSGSTPWHPWPPPRRSGCSPSAQPPSTPASRWTRATRPSSPRSADGSTGSRWPSSSPPPGSGCCPLLRCWPASPSGWT</sequence>
<comment type="similarity">
    <text evidence="1">Belongs to the adenylyl cyclase class-3 family.</text>
</comment>
<evidence type="ECO:0000313" key="4">
    <source>
        <dbReference type="EMBL" id="CCH88147.1"/>
    </source>
</evidence>
<dbReference type="InterPro" id="IPR050697">
    <property type="entry name" value="Adenylyl/Guanylyl_Cyclase_3/4"/>
</dbReference>
<dbReference type="OrthoDB" id="3755432at2"/>
<organism evidence="4 5">
    <name type="scientific">Modestobacter italicus (strain DSM 44449 / CECT 9708 / BC 501)</name>
    <dbReference type="NCBI Taxonomy" id="2732864"/>
    <lineage>
        <taxon>Bacteria</taxon>
        <taxon>Bacillati</taxon>
        <taxon>Actinomycetota</taxon>
        <taxon>Actinomycetes</taxon>
        <taxon>Geodermatophilales</taxon>
        <taxon>Geodermatophilaceae</taxon>
        <taxon>Modestobacter</taxon>
    </lineage>
</organism>
<gene>
    <name evidence="4" type="ordered locus">MODMU_2718</name>
</gene>
<feature type="domain" description="Guanylate cyclase" evidence="3">
    <location>
        <begin position="24"/>
        <end position="136"/>
    </location>
</feature>
<protein>
    <submittedName>
        <fullName evidence="4">Adenylate cyclase</fullName>
        <ecNumber evidence="4">4.6.1.1</ecNumber>
    </submittedName>
</protein>
<dbReference type="GO" id="GO:0004016">
    <property type="term" value="F:adenylate cyclase activity"/>
    <property type="evidence" value="ECO:0007669"/>
    <property type="project" value="UniProtKB-EC"/>
</dbReference>
<dbReference type="HOGENOM" id="CLU_640625_0_0_11"/>
<dbReference type="eggNOG" id="COG3903">
    <property type="taxonomic scope" value="Bacteria"/>
</dbReference>
<dbReference type="PANTHER" id="PTHR43081">
    <property type="entry name" value="ADENYLATE CYCLASE, TERMINAL-DIFFERENTIATION SPECIFIC-RELATED"/>
    <property type="match status" value="1"/>
</dbReference>
<dbReference type="Proteomes" id="UP000006461">
    <property type="component" value="Chromosome"/>
</dbReference>
<feature type="region of interest" description="Disordered" evidence="2">
    <location>
        <begin position="1"/>
        <end position="20"/>
    </location>
</feature>
<feature type="compositionally biased region" description="Polar residues" evidence="2">
    <location>
        <begin position="1"/>
        <end position="10"/>
    </location>
</feature>
<dbReference type="InterPro" id="IPR001054">
    <property type="entry name" value="A/G_cyclase"/>
</dbReference>
<keyword evidence="5" id="KW-1185">Reference proteome</keyword>
<dbReference type="EC" id="4.6.1.1" evidence="4"/>
<dbReference type="PROSITE" id="PS50125">
    <property type="entry name" value="GUANYLATE_CYCLASE_2"/>
    <property type="match status" value="1"/>
</dbReference>